<dbReference type="GO" id="GO:0005886">
    <property type="term" value="C:plasma membrane"/>
    <property type="evidence" value="ECO:0007669"/>
    <property type="project" value="UniProtKB-SubCell"/>
</dbReference>
<protein>
    <recommendedName>
        <fullName evidence="6">Probable membrane transporter protein</fullName>
    </recommendedName>
</protein>
<comment type="subcellular location">
    <subcellularLocation>
        <location evidence="6">Cell membrane</location>
        <topology evidence="6">Multi-pass membrane protein</topology>
    </subcellularLocation>
    <subcellularLocation>
        <location evidence="1">Membrane</location>
        <topology evidence="1">Multi-pass membrane protein</topology>
    </subcellularLocation>
</comment>
<sequence length="361" mass="37878">MAGYAVDPHAVKTMVKMTPAMTAFLPTLGFLGGLLSGFIGSGGAFVLTPGMMSVGVPGPAAVAANMCHKFPKALIGAMKRAKLGHVDVLLGLVMGLSAVIGVQVGIKVQQWILKMWGEAGSNLYISAVFVLVLALVGASVLRDAFRCKNQEVCAAPPPKGTPLGERIKIPPMISFKTAKIRASFWLTVPLGFATGMLAATIAVGGFIGVPAMIYILGASSFVGSGTELVIAFVMGLTGTFTWALHGFVDLRLAFLILFGSLFGVQLGAIGTSYVKDYMIKFVMALVMLIVMVSRLLKIPVYLKDLNLISLSHSADQLLSQASFVVMCVALVVSGFIILSAMARGLRAEKAKPVGAPVHVPH</sequence>
<feature type="transmembrane region" description="Helical" evidence="6">
    <location>
        <begin position="184"/>
        <end position="216"/>
    </location>
</feature>
<feature type="transmembrane region" description="Helical" evidence="6">
    <location>
        <begin position="121"/>
        <end position="141"/>
    </location>
</feature>
<dbReference type="Pfam" id="PF01925">
    <property type="entry name" value="TauE"/>
    <property type="match status" value="1"/>
</dbReference>
<proteinExistence type="inferred from homology"/>
<feature type="transmembrane region" description="Helical" evidence="6">
    <location>
        <begin position="88"/>
        <end position="106"/>
    </location>
</feature>
<keyword evidence="5 6" id="KW-0472">Membrane</keyword>
<dbReference type="EMBL" id="RKRE01000002">
    <property type="protein sequence ID" value="RPF47121.1"/>
    <property type="molecule type" value="Genomic_DNA"/>
</dbReference>
<organism evidence="7 8">
    <name type="scientific">Thermodesulfitimonas autotrophica</name>
    <dbReference type="NCBI Taxonomy" id="1894989"/>
    <lineage>
        <taxon>Bacteria</taxon>
        <taxon>Bacillati</taxon>
        <taxon>Bacillota</taxon>
        <taxon>Clostridia</taxon>
        <taxon>Thermoanaerobacterales</taxon>
        <taxon>Thermoanaerobacteraceae</taxon>
        <taxon>Thermodesulfitimonas</taxon>
    </lineage>
</organism>
<accession>A0A3N5BTK6</accession>
<evidence type="ECO:0000313" key="8">
    <source>
        <dbReference type="Proteomes" id="UP000282654"/>
    </source>
</evidence>
<feature type="transmembrane region" description="Helical" evidence="6">
    <location>
        <begin position="228"/>
        <end position="245"/>
    </location>
</feature>
<dbReference type="PANTHER" id="PTHR43701:SF12">
    <property type="entry name" value="MEMBRANE TRANSPORTER PROTEIN YTNM-RELATED"/>
    <property type="match status" value="1"/>
</dbReference>
<reference evidence="7 8" key="1">
    <citation type="submission" date="2018-11" db="EMBL/GenBank/DDBJ databases">
        <title>Genomic Encyclopedia of Type Strains, Phase IV (KMG-IV): sequencing the most valuable type-strain genomes for metagenomic binning, comparative biology and taxonomic classification.</title>
        <authorList>
            <person name="Goeker M."/>
        </authorList>
    </citation>
    <scope>NUCLEOTIDE SEQUENCE [LARGE SCALE GENOMIC DNA]</scope>
    <source>
        <strain evidence="7 8">DSM 102936</strain>
    </source>
</reference>
<feature type="transmembrane region" description="Helical" evidence="6">
    <location>
        <begin position="20"/>
        <end position="39"/>
    </location>
</feature>
<comment type="similarity">
    <text evidence="2 6">Belongs to the 4-toluene sulfonate uptake permease (TSUP) (TC 2.A.102) family.</text>
</comment>
<evidence type="ECO:0000313" key="7">
    <source>
        <dbReference type="EMBL" id="RPF47121.1"/>
    </source>
</evidence>
<comment type="caution">
    <text evidence="7">The sequence shown here is derived from an EMBL/GenBank/DDBJ whole genome shotgun (WGS) entry which is preliminary data.</text>
</comment>
<dbReference type="InterPro" id="IPR051598">
    <property type="entry name" value="TSUP/Inactive_protease-like"/>
</dbReference>
<dbReference type="Proteomes" id="UP000282654">
    <property type="component" value="Unassembled WGS sequence"/>
</dbReference>
<gene>
    <name evidence="7" type="ORF">EDD75_1396</name>
</gene>
<feature type="transmembrane region" description="Helical" evidence="6">
    <location>
        <begin position="277"/>
        <end position="296"/>
    </location>
</feature>
<evidence type="ECO:0000256" key="5">
    <source>
        <dbReference type="ARBA" id="ARBA00023136"/>
    </source>
</evidence>
<evidence type="ECO:0000256" key="6">
    <source>
        <dbReference type="RuleBase" id="RU363041"/>
    </source>
</evidence>
<evidence type="ECO:0000256" key="1">
    <source>
        <dbReference type="ARBA" id="ARBA00004141"/>
    </source>
</evidence>
<keyword evidence="4 6" id="KW-1133">Transmembrane helix</keyword>
<dbReference type="AlphaFoldDB" id="A0A3N5BTK6"/>
<keyword evidence="3 6" id="KW-0812">Transmembrane</keyword>
<evidence type="ECO:0000256" key="3">
    <source>
        <dbReference type="ARBA" id="ARBA00022692"/>
    </source>
</evidence>
<dbReference type="OrthoDB" id="9779078at2"/>
<dbReference type="InterPro" id="IPR002781">
    <property type="entry name" value="TM_pro_TauE-like"/>
</dbReference>
<keyword evidence="6" id="KW-1003">Cell membrane</keyword>
<keyword evidence="8" id="KW-1185">Reference proteome</keyword>
<evidence type="ECO:0000256" key="4">
    <source>
        <dbReference type="ARBA" id="ARBA00022989"/>
    </source>
</evidence>
<evidence type="ECO:0000256" key="2">
    <source>
        <dbReference type="ARBA" id="ARBA00009142"/>
    </source>
</evidence>
<dbReference type="RefSeq" id="WP_123929968.1">
    <property type="nucleotide sequence ID" value="NZ_RKRE01000002.1"/>
</dbReference>
<name>A0A3N5BTK6_9THEO</name>
<feature type="transmembrane region" description="Helical" evidence="6">
    <location>
        <begin position="317"/>
        <end position="342"/>
    </location>
</feature>
<feature type="transmembrane region" description="Helical" evidence="6">
    <location>
        <begin position="252"/>
        <end position="271"/>
    </location>
</feature>
<dbReference type="PANTHER" id="PTHR43701">
    <property type="entry name" value="MEMBRANE TRANSPORTER PROTEIN MJ0441-RELATED"/>
    <property type="match status" value="1"/>
</dbReference>